<evidence type="ECO:0000256" key="2">
    <source>
        <dbReference type="PIRSR" id="PIRSR613078-2"/>
    </source>
</evidence>
<feature type="active site" description="Proton donor/acceptor" evidence="1">
    <location>
        <position position="84"/>
    </location>
</feature>
<feature type="active site" description="Tele-phosphohistidine intermediate" evidence="1">
    <location>
        <position position="9"/>
    </location>
</feature>
<evidence type="ECO:0000313" key="3">
    <source>
        <dbReference type="EMBL" id="MFD1586695.1"/>
    </source>
</evidence>
<dbReference type="Gene3D" id="3.40.50.1240">
    <property type="entry name" value="Phosphoglycerate mutase-like"/>
    <property type="match status" value="1"/>
</dbReference>
<organism evidence="3 4">
    <name type="scientific">Halorientalis brevis</name>
    <dbReference type="NCBI Taxonomy" id="1126241"/>
    <lineage>
        <taxon>Archaea</taxon>
        <taxon>Methanobacteriati</taxon>
        <taxon>Methanobacteriota</taxon>
        <taxon>Stenosarchaea group</taxon>
        <taxon>Halobacteria</taxon>
        <taxon>Halobacteriales</taxon>
        <taxon>Haloarculaceae</taxon>
        <taxon>Halorientalis</taxon>
    </lineage>
</organism>
<dbReference type="AlphaFoldDB" id="A0ABD6C8Z6"/>
<evidence type="ECO:0000256" key="1">
    <source>
        <dbReference type="PIRSR" id="PIRSR613078-1"/>
    </source>
</evidence>
<proteinExistence type="predicted"/>
<evidence type="ECO:0000313" key="4">
    <source>
        <dbReference type="Proteomes" id="UP001597119"/>
    </source>
</evidence>
<comment type="caution">
    <text evidence="3">The sequence shown here is derived from an EMBL/GenBank/DDBJ whole genome shotgun (WGS) entry which is preliminary data.</text>
</comment>
<dbReference type="PANTHER" id="PTHR48100:SF62">
    <property type="entry name" value="GLUCOSYL-3-PHOSPHOGLYCERATE PHOSPHATASE"/>
    <property type="match status" value="1"/>
</dbReference>
<dbReference type="InterPro" id="IPR050275">
    <property type="entry name" value="PGM_Phosphatase"/>
</dbReference>
<dbReference type="InterPro" id="IPR001345">
    <property type="entry name" value="PG/BPGM_mutase_AS"/>
</dbReference>
<protein>
    <submittedName>
        <fullName evidence="3">Histidine phosphatase family protein</fullName>
    </submittedName>
</protein>
<dbReference type="EMBL" id="JBHUDJ010000002">
    <property type="protein sequence ID" value="MFD1586695.1"/>
    <property type="molecule type" value="Genomic_DNA"/>
</dbReference>
<dbReference type="SUPFAM" id="SSF53254">
    <property type="entry name" value="Phosphoglycerate mutase-like"/>
    <property type="match status" value="1"/>
</dbReference>
<accession>A0ABD6C8Z6</accession>
<sequence length="214" mass="23939">MTTVVLLRHGETDWNRTRRIQGWAASPLNDRGRDQARAAGRYLADAYDLDRVVASDLRRTRETTAHLRSAGPFPEPEFTKGWRERSFGAHEGLSYERVFGEFPEHNAGYGMVGLESTPQRGESLLEARERVMDAWDGLLAAAAPDDEVLVVTHGGPIYVLLAAVQGTDLPTALSEFDQSNCAINELRHDHDSGETEIRRKSYCEYRAADLEPEP</sequence>
<dbReference type="RefSeq" id="WP_247379176.1">
    <property type="nucleotide sequence ID" value="NZ_JALLGV010000007.1"/>
</dbReference>
<dbReference type="SMART" id="SM00855">
    <property type="entry name" value="PGAM"/>
    <property type="match status" value="1"/>
</dbReference>
<feature type="binding site" evidence="2">
    <location>
        <begin position="8"/>
        <end position="15"/>
    </location>
    <ligand>
        <name>substrate</name>
    </ligand>
</feature>
<dbReference type="Proteomes" id="UP001597119">
    <property type="component" value="Unassembled WGS sequence"/>
</dbReference>
<name>A0ABD6C8Z6_9EURY</name>
<dbReference type="InterPro" id="IPR013078">
    <property type="entry name" value="His_Pase_superF_clade-1"/>
</dbReference>
<dbReference type="Pfam" id="PF00300">
    <property type="entry name" value="His_Phos_1"/>
    <property type="match status" value="1"/>
</dbReference>
<reference evidence="3 4" key="1">
    <citation type="journal article" date="2019" name="Int. J. Syst. Evol. Microbiol.">
        <title>The Global Catalogue of Microorganisms (GCM) 10K type strain sequencing project: providing services to taxonomists for standard genome sequencing and annotation.</title>
        <authorList>
            <consortium name="The Broad Institute Genomics Platform"/>
            <consortium name="The Broad Institute Genome Sequencing Center for Infectious Disease"/>
            <person name="Wu L."/>
            <person name="Ma J."/>
        </authorList>
    </citation>
    <scope>NUCLEOTIDE SEQUENCE [LARGE SCALE GENOMIC DNA]</scope>
    <source>
        <strain evidence="3 4">CGMCC 1.12125</strain>
    </source>
</reference>
<dbReference type="PANTHER" id="PTHR48100">
    <property type="entry name" value="BROAD-SPECIFICITY PHOSPHATASE YOR283W-RELATED"/>
    <property type="match status" value="1"/>
</dbReference>
<dbReference type="InterPro" id="IPR029033">
    <property type="entry name" value="His_PPase_superfam"/>
</dbReference>
<gene>
    <name evidence="3" type="ORF">ACFR9U_06845</name>
</gene>
<feature type="binding site" evidence="2">
    <location>
        <position position="59"/>
    </location>
    <ligand>
        <name>substrate</name>
    </ligand>
</feature>
<dbReference type="PROSITE" id="PS00175">
    <property type="entry name" value="PG_MUTASE"/>
    <property type="match status" value="1"/>
</dbReference>
<keyword evidence="4" id="KW-1185">Reference proteome</keyword>
<dbReference type="CDD" id="cd07067">
    <property type="entry name" value="HP_PGM_like"/>
    <property type="match status" value="1"/>
</dbReference>